<accession>G8ULS9</accession>
<dbReference type="KEGG" id="tfo:BFO_2637"/>
<dbReference type="Proteomes" id="UP000005436">
    <property type="component" value="Chromosome"/>
</dbReference>
<reference evidence="2" key="1">
    <citation type="submission" date="2011-12" db="EMBL/GenBank/DDBJ databases">
        <title>Complete sequence of Tannerella forsythia ATCC 43037.</title>
        <authorList>
            <person name="Dewhirst F."/>
            <person name="Tanner A."/>
            <person name="Izard J."/>
            <person name="Brinkac L."/>
            <person name="Durkin A.S."/>
            <person name="Hostetler J."/>
            <person name="Shetty J."/>
            <person name="Torralba M."/>
            <person name="Gill S."/>
            <person name="Nelson K."/>
        </authorList>
    </citation>
    <scope>NUCLEOTIDE SEQUENCE [LARGE SCALE GENOMIC DNA]</scope>
    <source>
        <strain evidence="2">ATCC 43037 / JCM 10827 / CCUG 33226 / KCTC 5666 / FDC 338</strain>
    </source>
</reference>
<organism evidence="1 2">
    <name type="scientific">Tannerella forsythia (strain ATCC 43037 / JCM 10827 / CCUG 21028 A / KCTC 5666 / FDC 338)</name>
    <name type="common">Bacteroides forsythus</name>
    <dbReference type="NCBI Taxonomy" id="203275"/>
    <lineage>
        <taxon>Bacteria</taxon>
        <taxon>Pseudomonadati</taxon>
        <taxon>Bacteroidota</taxon>
        <taxon>Bacteroidia</taxon>
        <taxon>Bacteroidales</taxon>
        <taxon>Tannerellaceae</taxon>
        <taxon>Tannerella</taxon>
    </lineage>
</organism>
<gene>
    <name evidence="1" type="ordered locus">BFO_2637</name>
</gene>
<dbReference type="STRING" id="203275.BFO_2637"/>
<evidence type="ECO:0000313" key="1">
    <source>
        <dbReference type="EMBL" id="AEW21207.1"/>
    </source>
</evidence>
<evidence type="ECO:0000313" key="2">
    <source>
        <dbReference type="Proteomes" id="UP000005436"/>
    </source>
</evidence>
<protein>
    <submittedName>
        <fullName evidence="1">Uncharacterized protein</fullName>
    </submittedName>
</protein>
<dbReference type="EMBL" id="CP003191">
    <property type="protein sequence ID" value="AEW21207.1"/>
    <property type="molecule type" value="Genomic_DNA"/>
</dbReference>
<keyword evidence="2" id="KW-1185">Reference proteome</keyword>
<sequence length="40" mass="4875">MRKTIPALYRCKNKTKQGYFEEFSHIIEHNFDNELLAKLF</sequence>
<dbReference type="AlphaFoldDB" id="G8ULS9"/>
<dbReference type="PATRIC" id="fig|203275.8.peg.2253"/>
<dbReference type="HOGENOM" id="CLU_3297761_0_0_10"/>
<proteinExistence type="predicted"/>
<name>G8ULS9_TANFA</name>